<dbReference type="InterPro" id="IPR023205">
    <property type="entry name" value="DsbA/DsbL"/>
</dbReference>
<dbReference type="InterPro" id="IPR036249">
    <property type="entry name" value="Thioredoxin-like_sf"/>
</dbReference>
<evidence type="ECO:0000256" key="3">
    <source>
        <dbReference type="ARBA" id="ARBA00023157"/>
    </source>
</evidence>
<dbReference type="PANTHER" id="PTHR35891">
    <property type="entry name" value="THIOL:DISULFIDE INTERCHANGE PROTEIN DSBA"/>
    <property type="match status" value="1"/>
</dbReference>
<evidence type="ECO:0000256" key="6">
    <source>
        <dbReference type="SAM" id="SignalP"/>
    </source>
</evidence>
<accession>A0ABU8C9N4</accession>
<protein>
    <recommendedName>
        <fullName evidence="5">Thiol:disulfide interchange protein</fullName>
    </recommendedName>
</protein>
<comment type="subcellular location">
    <subcellularLocation>
        <location evidence="5">Periplasm</location>
    </subcellularLocation>
</comment>
<feature type="signal peptide" evidence="6">
    <location>
        <begin position="1"/>
        <end position="18"/>
    </location>
</feature>
<keyword evidence="5" id="KW-0574">Periplasm</keyword>
<dbReference type="EMBL" id="JALAAR010000011">
    <property type="protein sequence ID" value="MEH8018247.1"/>
    <property type="molecule type" value="Genomic_DNA"/>
</dbReference>
<feature type="chain" id="PRO_5046198206" description="Thiol:disulfide interchange protein" evidence="6">
    <location>
        <begin position="19"/>
        <end position="206"/>
    </location>
</feature>
<keyword evidence="9" id="KW-1185">Reference proteome</keyword>
<dbReference type="Gene3D" id="3.40.30.10">
    <property type="entry name" value="Glutaredoxin"/>
    <property type="match status" value="1"/>
</dbReference>
<evidence type="ECO:0000256" key="4">
    <source>
        <dbReference type="ARBA" id="ARBA00023284"/>
    </source>
</evidence>
<sequence length="206" mass="22979">MKFFISTILLLASSLSFANDSFKQDQHYQLLNTAKSETAQVVEYFSYYCPFCYNFEPIVAELKQALPANTPLHKVPVSFLGGNMAATVQRAHATATLLKVENAFAAALFNQIHQQRKPPQNRADIKQLFTSIGTEAQQFDGHFDSMIVNSMIAEYDAAVSAADIRSVPSFVVNNKYLVNIRAVSSQQQFNELVNYLLSLDQQVAAK</sequence>
<organism evidence="8 9">
    <name type="scientific">Rheinheimera muenzenbergensis</name>
    <dbReference type="NCBI Taxonomy" id="1193628"/>
    <lineage>
        <taxon>Bacteria</taxon>
        <taxon>Pseudomonadati</taxon>
        <taxon>Pseudomonadota</taxon>
        <taxon>Gammaproteobacteria</taxon>
        <taxon>Chromatiales</taxon>
        <taxon>Chromatiaceae</taxon>
        <taxon>Rheinheimera</taxon>
    </lineage>
</organism>
<comment type="similarity">
    <text evidence="1">Belongs to the thioredoxin family. DsbA subfamily.</text>
</comment>
<dbReference type="InterPro" id="IPR001853">
    <property type="entry name" value="DSBA-like_thioredoxin_dom"/>
</dbReference>
<dbReference type="PANTHER" id="PTHR35891:SF2">
    <property type="entry name" value="THIOL:DISULFIDE INTERCHANGE PROTEIN DSBA"/>
    <property type="match status" value="1"/>
</dbReference>
<dbReference type="RefSeq" id="WP_335736655.1">
    <property type="nucleotide sequence ID" value="NZ_JALAAR010000011.1"/>
</dbReference>
<proteinExistence type="inferred from homology"/>
<comment type="caution">
    <text evidence="8">The sequence shown here is derived from an EMBL/GenBank/DDBJ whole genome shotgun (WGS) entry which is preliminary data.</text>
</comment>
<evidence type="ECO:0000313" key="8">
    <source>
        <dbReference type="EMBL" id="MEH8018247.1"/>
    </source>
</evidence>
<evidence type="ECO:0000259" key="7">
    <source>
        <dbReference type="Pfam" id="PF01323"/>
    </source>
</evidence>
<reference evidence="8 9" key="1">
    <citation type="journal article" date="2023" name="Ecotoxicol. Environ. Saf.">
        <title>Mercury remediation potential of mercury-resistant strain Rheinheimera metallidurans sp. nov. isolated from a municipal waste dumping site.</title>
        <authorList>
            <person name="Yadav V."/>
            <person name="Manjhi A."/>
            <person name="Vadakedath N."/>
        </authorList>
    </citation>
    <scope>NUCLEOTIDE SEQUENCE [LARGE SCALE GENOMIC DNA]</scope>
    <source>
        <strain evidence="8 9">E-49</strain>
    </source>
</reference>
<evidence type="ECO:0000256" key="2">
    <source>
        <dbReference type="ARBA" id="ARBA00022729"/>
    </source>
</evidence>
<name>A0ABU8C9N4_9GAMM</name>
<keyword evidence="3 5" id="KW-1015">Disulfide bond</keyword>
<dbReference type="SUPFAM" id="SSF52833">
    <property type="entry name" value="Thioredoxin-like"/>
    <property type="match status" value="1"/>
</dbReference>
<gene>
    <name evidence="8" type="ORF">MN202_13480</name>
</gene>
<dbReference type="InterPro" id="IPR050824">
    <property type="entry name" value="Thiol_disulfide_DsbA"/>
</dbReference>
<evidence type="ECO:0000256" key="1">
    <source>
        <dbReference type="ARBA" id="ARBA00005791"/>
    </source>
</evidence>
<keyword evidence="2 6" id="KW-0732">Signal</keyword>
<keyword evidence="4" id="KW-0676">Redox-active center</keyword>
<dbReference type="Proteomes" id="UP001375382">
    <property type="component" value="Unassembled WGS sequence"/>
</dbReference>
<feature type="domain" description="DSBA-like thioredoxin" evidence="7">
    <location>
        <begin position="40"/>
        <end position="179"/>
    </location>
</feature>
<evidence type="ECO:0000313" key="9">
    <source>
        <dbReference type="Proteomes" id="UP001375382"/>
    </source>
</evidence>
<evidence type="ECO:0000256" key="5">
    <source>
        <dbReference type="PIRNR" id="PIRNR001488"/>
    </source>
</evidence>
<dbReference type="CDD" id="cd03019">
    <property type="entry name" value="DsbA_DsbA"/>
    <property type="match status" value="1"/>
</dbReference>
<dbReference type="Pfam" id="PF01323">
    <property type="entry name" value="DSBA"/>
    <property type="match status" value="1"/>
</dbReference>
<dbReference type="PIRSF" id="PIRSF001488">
    <property type="entry name" value="Tdi_protein"/>
    <property type="match status" value="1"/>
</dbReference>